<dbReference type="GO" id="GO:0005886">
    <property type="term" value="C:plasma membrane"/>
    <property type="evidence" value="ECO:0007669"/>
    <property type="project" value="UniProtKB-SubCell"/>
</dbReference>
<dbReference type="CDD" id="cd06225">
    <property type="entry name" value="HAMP"/>
    <property type="match status" value="1"/>
</dbReference>
<keyword evidence="12 15" id="KW-1133">Transmembrane helix</keyword>
<dbReference type="PANTHER" id="PTHR44936:SF5">
    <property type="entry name" value="SENSOR HISTIDINE KINASE ENVZ"/>
    <property type="match status" value="1"/>
</dbReference>
<dbReference type="Pfam" id="PF00512">
    <property type="entry name" value="HisKA"/>
    <property type="match status" value="1"/>
</dbReference>
<organism evidence="18 19">
    <name type="scientific">Sphingomonas sanxanigenens</name>
    <dbReference type="NCBI Taxonomy" id="397260"/>
    <lineage>
        <taxon>Bacteria</taxon>
        <taxon>Pseudomonadati</taxon>
        <taxon>Pseudomonadota</taxon>
        <taxon>Alphaproteobacteria</taxon>
        <taxon>Sphingomonadales</taxon>
        <taxon>Sphingomonadaceae</taxon>
        <taxon>Sphingomonas</taxon>
    </lineage>
</organism>
<dbReference type="SMART" id="SM00388">
    <property type="entry name" value="HisKA"/>
    <property type="match status" value="1"/>
</dbReference>
<name>A0A2W4ZZJ2_9SPHN</name>
<dbReference type="Gene3D" id="3.30.565.10">
    <property type="entry name" value="Histidine kinase-like ATPase, C-terminal domain"/>
    <property type="match status" value="1"/>
</dbReference>
<keyword evidence="5" id="KW-0997">Cell inner membrane</keyword>
<protein>
    <recommendedName>
        <fullName evidence="3">histidine kinase</fullName>
        <ecNumber evidence="3">2.7.13.3</ecNumber>
    </recommendedName>
</protein>
<feature type="domain" description="Histidine kinase" evidence="16">
    <location>
        <begin position="245"/>
        <end position="448"/>
    </location>
</feature>
<sequence>MTLGSNLSLRISAILLCGFVIFQALVWGLLSLPSRGDENRPYNLPLPAQARIMAETLEHEPAARRAMLLDTMNGSLYTLRLTRDPQMRPDSDDLADLRARYVAAMPGRTIGLSGRRPLLGRFVGARPWPGRFFAPITLTVSLADGSRLLIDSRPSSVVRTYLRQRAFLGATSGLLLLAILAFAVRQTTRPLVRLSRGVRSFATNLQTPDLPLRGSRELRDLSAAFNDMKARIGTLMAERTRMLAGIAHDMRTYLTRLRLRAEFIDDPDQRARATRDLDEMSALLDDTLLFASREAADPPKPALIDVAKALDAVAAIRAETGAAVALEPVPPGLRISAVPIAFRRIVDNLIDNGLRHGEHVRLAAEGGADGKSVVVRISDDGPGVPAAALARLGEPFGRVDPSRDRTTGGAGLGLAIVKALAERDGGKVQFANGAVSGFVVQVEYPAAAGHMEGRRPT</sequence>
<keyword evidence="10 18" id="KW-0418">Kinase</keyword>
<evidence type="ECO:0000256" key="14">
    <source>
        <dbReference type="ARBA" id="ARBA00023136"/>
    </source>
</evidence>
<dbReference type="SMART" id="SM00387">
    <property type="entry name" value="HATPase_c"/>
    <property type="match status" value="1"/>
</dbReference>
<evidence type="ECO:0000256" key="5">
    <source>
        <dbReference type="ARBA" id="ARBA00022519"/>
    </source>
</evidence>
<dbReference type="InterPro" id="IPR036890">
    <property type="entry name" value="HATPase_C_sf"/>
</dbReference>
<evidence type="ECO:0000256" key="8">
    <source>
        <dbReference type="ARBA" id="ARBA00022692"/>
    </source>
</evidence>
<keyword evidence="6" id="KW-0597">Phosphoprotein</keyword>
<dbReference type="PROSITE" id="PS50109">
    <property type="entry name" value="HIS_KIN"/>
    <property type="match status" value="1"/>
</dbReference>
<evidence type="ECO:0000256" key="15">
    <source>
        <dbReference type="SAM" id="Phobius"/>
    </source>
</evidence>
<dbReference type="EMBL" id="QFNN01000119">
    <property type="protein sequence ID" value="PZO87693.1"/>
    <property type="molecule type" value="Genomic_DNA"/>
</dbReference>
<evidence type="ECO:0000313" key="19">
    <source>
        <dbReference type="Proteomes" id="UP000249066"/>
    </source>
</evidence>
<evidence type="ECO:0000256" key="2">
    <source>
        <dbReference type="ARBA" id="ARBA00004429"/>
    </source>
</evidence>
<dbReference type="InterPro" id="IPR003594">
    <property type="entry name" value="HATPase_dom"/>
</dbReference>
<dbReference type="PANTHER" id="PTHR44936">
    <property type="entry name" value="SENSOR PROTEIN CREC"/>
    <property type="match status" value="1"/>
</dbReference>
<accession>A0A2W4ZZJ2</accession>
<dbReference type="CDD" id="cd00082">
    <property type="entry name" value="HisKA"/>
    <property type="match status" value="1"/>
</dbReference>
<dbReference type="GO" id="GO:0000155">
    <property type="term" value="F:phosphorelay sensor kinase activity"/>
    <property type="evidence" value="ECO:0007669"/>
    <property type="project" value="InterPro"/>
</dbReference>
<keyword evidence="8 15" id="KW-0812">Transmembrane</keyword>
<comment type="subcellular location">
    <subcellularLocation>
        <location evidence="2">Cell inner membrane</location>
        <topology evidence="2">Multi-pass membrane protein</topology>
    </subcellularLocation>
</comment>
<dbReference type="InterPro" id="IPR003661">
    <property type="entry name" value="HisK_dim/P_dom"/>
</dbReference>
<evidence type="ECO:0000256" key="7">
    <source>
        <dbReference type="ARBA" id="ARBA00022679"/>
    </source>
</evidence>
<feature type="transmembrane region" description="Helical" evidence="15">
    <location>
        <begin position="166"/>
        <end position="184"/>
    </location>
</feature>
<comment type="catalytic activity">
    <reaction evidence="1">
        <text>ATP + protein L-histidine = ADP + protein N-phospho-L-histidine.</text>
        <dbReference type="EC" id="2.7.13.3"/>
    </reaction>
</comment>
<dbReference type="InterPro" id="IPR004358">
    <property type="entry name" value="Sig_transdc_His_kin-like_C"/>
</dbReference>
<dbReference type="Pfam" id="PF02518">
    <property type="entry name" value="HATPase_c"/>
    <property type="match status" value="1"/>
</dbReference>
<keyword evidence="9" id="KW-0547">Nucleotide-binding</keyword>
<evidence type="ECO:0000256" key="13">
    <source>
        <dbReference type="ARBA" id="ARBA00023012"/>
    </source>
</evidence>
<evidence type="ECO:0000256" key="11">
    <source>
        <dbReference type="ARBA" id="ARBA00022840"/>
    </source>
</evidence>
<dbReference type="SMART" id="SM00304">
    <property type="entry name" value="HAMP"/>
    <property type="match status" value="1"/>
</dbReference>
<keyword evidence="14 15" id="KW-0472">Membrane</keyword>
<dbReference type="InterPro" id="IPR005467">
    <property type="entry name" value="His_kinase_dom"/>
</dbReference>
<evidence type="ECO:0000259" key="17">
    <source>
        <dbReference type="PROSITE" id="PS50885"/>
    </source>
</evidence>
<comment type="caution">
    <text evidence="18">The sequence shown here is derived from an EMBL/GenBank/DDBJ whole genome shotgun (WGS) entry which is preliminary data.</text>
</comment>
<evidence type="ECO:0000256" key="6">
    <source>
        <dbReference type="ARBA" id="ARBA00022553"/>
    </source>
</evidence>
<dbReference type="InterPro" id="IPR003660">
    <property type="entry name" value="HAMP_dom"/>
</dbReference>
<feature type="domain" description="HAMP" evidence="17">
    <location>
        <begin position="185"/>
        <end position="237"/>
    </location>
</feature>
<evidence type="ECO:0000259" key="16">
    <source>
        <dbReference type="PROSITE" id="PS50109"/>
    </source>
</evidence>
<keyword evidence="4" id="KW-1003">Cell membrane</keyword>
<dbReference type="EC" id="2.7.13.3" evidence="3"/>
<dbReference type="Pfam" id="PF00672">
    <property type="entry name" value="HAMP"/>
    <property type="match status" value="1"/>
</dbReference>
<dbReference type="AlphaFoldDB" id="A0A2W4ZZJ2"/>
<evidence type="ECO:0000313" key="18">
    <source>
        <dbReference type="EMBL" id="PZO87693.1"/>
    </source>
</evidence>
<feature type="transmembrane region" description="Helical" evidence="15">
    <location>
        <begin position="12"/>
        <end position="30"/>
    </location>
</feature>
<keyword evidence="13" id="KW-0902">Two-component regulatory system</keyword>
<reference evidence="18 19" key="1">
    <citation type="submission" date="2017-08" db="EMBL/GenBank/DDBJ databases">
        <title>Infants hospitalized years apart are colonized by the same room-sourced microbial strains.</title>
        <authorList>
            <person name="Brooks B."/>
            <person name="Olm M.R."/>
            <person name="Firek B.A."/>
            <person name="Baker R."/>
            <person name="Thomas B.C."/>
            <person name="Morowitz M.J."/>
            <person name="Banfield J.F."/>
        </authorList>
    </citation>
    <scope>NUCLEOTIDE SEQUENCE [LARGE SCALE GENOMIC DNA]</scope>
    <source>
        <strain evidence="18">S2_018_000_R2_101</strain>
    </source>
</reference>
<dbReference type="GO" id="GO:0005524">
    <property type="term" value="F:ATP binding"/>
    <property type="evidence" value="ECO:0007669"/>
    <property type="project" value="UniProtKB-KW"/>
</dbReference>
<dbReference type="PRINTS" id="PR00344">
    <property type="entry name" value="BCTRLSENSOR"/>
</dbReference>
<dbReference type="SUPFAM" id="SSF47384">
    <property type="entry name" value="Homodimeric domain of signal transducing histidine kinase"/>
    <property type="match status" value="1"/>
</dbReference>
<dbReference type="InterPro" id="IPR036097">
    <property type="entry name" value="HisK_dim/P_sf"/>
</dbReference>
<evidence type="ECO:0000256" key="12">
    <source>
        <dbReference type="ARBA" id="ARBA00022989"/>
    </source>
</evidence>
<evidence type="ECO:0000256" key="1">
    <source>
        <dbReference type="ARBA" id="ARBA00000085"/>
    </source>
</evidence>
<evidence type="ECO:0000256" key="3">
    <source>
        <dbReference type="ARBA" id="ARBA00012438"/>
    </source>
</evidence>
<dbReference type="PROSITE" id="PS50885">
    <property type="entry name" value="HAMP"/>
    <property type="match status" value="1"/>
</dbReference>
<evidence type="ECO:0000256" key="10">
    <source>
        <dbReference type="ARBA" id="ARBA00022777"/>
    </source>
</evidence>
<dbReference type="Gene3D" id="1.10.287.130">
    <property type="match status" value="1"/>
</dbReference>
<keyword evidence="7" id="KW-0808">Transferase</keyword>
<dbReference type="InterPro" id="IPR050980">
    <property type="entry name" value="2C_sensor_his_kinase"/>
</dbReference>
<dbReference type="SUPFAM" id="SSF55874">
    <property type="entry name" value="ATPase domain of HSP90 chaperone/DNA topoisomerase II/histidine kinase"/>
    <property type="match status" value="1"/>
</dbReference>
<evidence type="ECO:0000256" key="9">
    <source>
        <dbReference type="ARBA" id="ARBA00022741"/>
    </source>
</evidence>
<gene>
    <name evidence="18" type="ORF">DI623_14215</name>
</gene>
<evidence type="ECO:0000256" key="4">
    <source>
        <dbReference type="ARBA" id="ARBA00022475"/>
    </source>
</evidence>
<keyword evidence="11" id="KW-0067">ATP-binding</keyword>
<dbReference type="Proteomes" id="UP000249066">
    <property type="component" value="Unassembled WGS sequence"/>
</dbReference>
<proteinExistence type="predicted"/>